<keyword evidence="4" id="KW-0812">Transmembrane</keyword>
<comment type="similarity">
    <text evidence="2">Belongs to the short-chain dehydrogenases/reductases (SDR) family.</text>
</comment>
<dbReference type="InterPro" id="IPR002347">
    <property type="entry name" value="SDR_fam"/>
</dbReference>
<evidence type="ECO:0000256" key="2">
    <source>
        <dbReference type="ARBA" id="ARBA00006484"/>
    </source>
</evidence>
<protein>
    <submittedName>
        <fullName evidence="6">11-beta-hydroxysteroid dehydrogenase-like 5</fullName>
    </submittedName>
</protein>
<keyword evidence="5" id="KW-0560">Oxidoreductase</keyword>
<evidence type="ECO:0000313" key="7">
    <source>
        <dbReference type="Proteomes" id="UP000288805"/>
    </source>
</evidence>
<evidence type="ECO:0000256" key="5">
    <source>
        <dbReference type="ARBA" id="ARBA00023002"/>
    </source>
</evidence>
<reference evidence="6 7" key="1">
    <citation type="journal article" date="2018" name="PLoS Genet.">
        <title>Population sequencing reveals clonal diversity and ancestral inbreeding in the grapevine cultivar Chardonnay.</title>
        <authorList>
            <person name="Roach M.J."/>
            <person name="Johnson D.L."/>
            <person name="Bohlmann J."/>
            <person name="van Vuuren H.J."/>
            <person name="Jones S.J."/>
            <person name="Pretorius I.S."/>
            <person name="Schmidt S.A."/>
            <person name="Borneman A.R."/>
        </authorList>
    </citation>
    <scope>NUCLEOTIDE SEQUENCE [LARGE SCALE GENOMIC DNA]</scope>
    <source>
        <strain evidence="7">cv. Chardonnay</strain>
        <tissue evidence="6">Leaf</tissue>
    </source>
</reference>
<dbReference type="SUPFAM" id="SSF51735">
    <property type="entry name" value="NAD(P)-binding Rossmann-fold domains"/>
    <property type="match status" value="1"/>
</dbReference>
<keyword evidence="4" id="KW-0735">Signal-anchor</keyword>
<dbReference type="PANTHER" id="PTHR43391:SF14">
    <property type="entry name" value="DEHYDROGENASE_REDUCTASE SDR FAMILY PROTEIN 7-LIKE"/>
    <property type="match status" value="1"/>
</dbReference>
<gene>
    <name evidence="6" type="primary">HSD5_0</name>
    <name evidence="6" type="ORF">CK203_041886</name>
</gene>
<comment type="subcellular location">
    <subcellularLocation>
        <location evidence="1">Membrane</location>
        <topology evidence="1">Single-pass type II membrane protein</topology>
    </subcellularLocation>
</comment>
<sequence length="416" mass="46475">MGLSSVDHKASNTAHVWMQDLPKPPPSVTKLSLQAYTWSLHPLHEPMISLLLHSHFTTPPTHPPHPPAGPSFFLLEMDLINSLLNLVVPPASLVMLAFAWPALSFINACEWVYNTLYSENMEDKVVIITGASSGIGEQVAYEYAKKGAKLVLVARRENRLLGIGENARQLGAKHVMIMAADVVKLDDCRRFVTETVNYYGRVDHLVNTASLGHTFYFEEAIDTSVFPPLMDINFWGNVYPTYVALPFLRQSNGRVIVNASVENWSDMTRGKFMLEDGAEMQWKEEREVQVTGGPVEEFARLMVAGACRGDAYVKYPSWYDIFLLYRVFAPNVLGWTFRLLLLSTNGARRSTSLIGTGRPLLESIPPPKLLTGGPFTFPQHNPQQHQQKMESCGIFVMISNCDEWGVQTFGLASLGN</sequence>
<dbReference type="Proteomes" id="UP000288805">
    <property type="component" value="Unassembled WGS sequence"/>
</dbReference>
<dbReference type="AlphaFoldDB" id="A0A438FYD1"/>
<dbReference type="GO" id="GO:0016020">
    <property type="term" value="C:membrane"/>
    <property type="evidence" value="ECO:0007669"/>
    <property type="project" value="UniProtKB-SubCell"/>
</dbReference>
<keyword evidence="3" id="KW-0521">NADP</keyword>
<evidence type="ECO:0000256" key="3">
    <source>
        <dbReference type="ARBA" id="ARBA00022857"/>
    </source>
</evidence>
<dbReference type="EMBL" id="QGNW01000697">
    <property type="protein sequence ID" value="RVW64970.1"/>
    <property type="molecule type" value="Genomic_DNA"/>
</dbReference>
<dbReference type="InterPro" id="IPR036291">
    <property type="entry name" value="NAD(P)-bd_dom_sf"/>
</dbReference>
<name>A0A438FYD1_VITVI</name>
<evidence type="ECO:0000256" key="4">
    <source>
        <dbReference type="ARBA" id="ARBA00022968"/>
    </source>
</evidence>
<evidence type="ECO:0000256" key="1">
    <source>
        <dbReference type="ARBA" id="ARBA00004606"/>
    </source>
</evidence>
<proteinExistence type="inferred from homology"/>
<dbReference type="Pfam" id="PF00106">
    <property type="entry name" value="adh_short"/>
    <property type="match status" value="1"/>
</dbReference>
<evidence type="ECO:0000313" key="6">
    <source>
        <dbReference type="EMBL" id="RVW64970.1"/>
    </source>
</evidence>
<comment type="caution">
    <text evidence="6">The sequence shown here is derived from an EMBL/GenBank/DDBJ whole genome shotgun (WGS) entry which is preliminary data.</text>
</comment>
<dbReference type="Gene3D" id="3.40.50.720">
    <property type="entry name" value="NAD(P)-binding Rossmann-like Domain"/>
    <property type="match status" value="1"/>
</dbReference>
<dbReference type="PANTHER" id="PTHR43391">
    <property type="entry name" value="RETINOL DEHYDROGENASE-RELATED"/>
    <property type="match status" value="1"/>
</dbReference>
<dbReference type="GO" id="GO:0016491">
    <property type="term" value="F:oxidoreductase activity"/>
    <property type="evidence" value="ECO:0007669"/>
    <property type="project" value="UniProtKB-KW"/>
</dbReference>
<organism evidence="6 7">
    <name type="scientific">Vitis vinifera</name>
    <name type="common">Grape</name>
    <dbReference type="NCBI Taxonomy" id="29760"/>
    <lineage>
        <taxon>Eukaryota</taxon>
        <taxon>Viridiplantae</taxon>
        <taxon>Streptophyta</taxon>
        <taxon>Embryophyta</taxon>
        <taxon>Tracheophyta</taxon>
        <taxon>Spermatophyta</taxon>
        <taxon>Magnoliopsida</taxon>
        <taxon>eudicotyledons</taxon>
        <taxon>Gunneridae</taxon>
        <taxon>Pentapetalae</taxon>
        <taxon>rosids</taxon>
        <taxon>Vitales</taxon>
        <taxon>Vitaceae</taxon>
        <taxon>Viteae</taxon>
        <taxon>Vitis</taxon>
    </lineage>
</organism>
<accession>A0A438FYD1</accession>
<dbReference type="PRINTS" id="PR00081">
    <property type="entry name" value="GDHRDH"/>
</dbReference>